<reference evidence="1 2" key="1">
    <citation type="submission" date="2021-03" db="EMBL/GenBank/DDBJ databases">
        <title>Enterococcal diversity collection.</title>
        <authorList>
            <person name="Gilmore M.S."/>
            <person name="Schwartzman J."/>
            <person name="Van Tyne D."/>
            <person name="Martin M."/>
            <person name="Earl A.M."/>
            <person name="Manson A.L."/>
            <person name="Straub T."/>
            <person name="Salamzade R."/>
            <person name="Saavedra J."/>
            <person name="Lebreton F."/>
            <person name="Prichula J."/>
            <person name="Schaufler K."/>
            <person name="Gaca A."/>
            <person name="Sgardioli B."/>
            <person name="Wagenaar J."/>
            <person name="Strong T."/>
        </authorList>
    </citation>
    <scope>NUCLEOTIDE SEQUENCE [LARGE SCALE GENOMIC DNA]</scope>
    <source>
        <strain evidence="1 2">DIV0080</strain>
    </source>
</reference>
<dbReference type="Pfam" id="PF01503">
    <property type="entry name" value="PRA-PH"/>
    <property type="match status" value="1"/>
</dbReference>
<organism evidence="1 2">
    <name type="scientific">Candidatus Vagococcus giribetii</name>
    <dbReference type="NCBI Taxonomy" id="2230876"/>
    <lineage>
        <taxon>Bacteria</taxon>
        <taxon>Bacillati</taxon>
        <taxon>Bacillota</taxon>
        <taxon>Bacilli</taxon>
        <taxon>Lactobacillales</taxon>
        <taxon>Enterococcaceae</taxon>
        <taxon>Vagococcus</taxon>
    </lineage>
</organism>
<dbReference type="RefSeq" id="WP_206966774.1">
    <property type="nucleotide sequence ID" value="NZ_JAFLVX010000020.1"/>
</dbReference>
<sequence length="99" mass="11320">MNQELINRIFKVAETEPKSREQLIIKLMEEVGEVSQAHLSTVKASGSQYKELTDEDFQEELVDTILVTLTLLKKTGISNEELTNLLTKKINKWESKQGK</sequence>
<accession>A0ABS3HTS3</accession>
<comment type="caution">
    <text evidence="1">The sequence shown here is derived from an EMBL/GenBank/DDBJ whole genome shotgun (WGS) entry which is preliminary data.</text>
</comment>
<dbReference type="Gene3D" id="1.10.287.1080">
    <property type="entry name" value="MazG-like"/>
    <property type="match status" value="1"/>
</dbReference>
<evidence type="ECO:0000313" key="2">
    <source>
        <dbReference type="Proteomes" id="UP000664857"/>
    </source>
</evidence>
<keyword evidence="2" id="KW-1185">Reference proteome</keyword>
<evidence type="ECO:0000313" key="1">
    <source>
        <dbReference type="EMBL" id="MBO0477105.1"/>
    </source>
</evidence>
<name>A0ABS3HTS3_9ENTE</name>
<dbReference type="InterPro" id="IPR021130">
    <property type="entry name" value="PRib-ATP_PPHydrolase-like"/>
</dbReference>
<dbReference type="Proteomes" id="UP000664857">
    <property type="component" value="Unassembled WGS sequence"/>
</dbReference>
<dbReference type="InterPro" id="IPR044548">
    <property type="entry name" value="AF0060_NTP-PPase_MazG-like"/>
</dbReference>
<gene>
    <name evidence="1" type="ORF">DOK76_08480</name>
</gene>
<proteinExistence type="predicted"/>
<dbReference type="EMBL" id="JAFLVX010000020">
    <property type="protein sequence ID" value="MBO0477105.1"/>
    <property type="molecule type" value="Genomic_DNA"/>
</dbReference>
<dbReference type="CDD" id="cd11533">
    <property type="entry name" value="NTP-PPase_Af0060_like"/>
    <property type="match status" value="1"/>
</dbReference>
<dbReference type="SUPFAM" id="SSF101386">
    <property type="entry name" value="all-alpha NTP pyrophosphatases"/>
    <property type="match status" value="1"/>
</dbReference>
<protein>
    <submittedName>
        <fullName evidence="1">MazG-like family protein</fullName>
    </submittedName>
</protein>